<evidence type="ECO:0000256" key="12">
    <source>
        <dbReference type="ARBA" id="ARBA00022777"/>
    </source>
</evidence>
<dbReference type="PROSITE" id="PS00107">
    <property type="entry name" value="PROTEIN_KINASE_ATP"/>
    <property type="match status" value="1"/>
</dbReference>
<dbReference type="GO" id="GO:0009791">
    <property type="term" value="P:post-embryonic development"/>
    <property type="evidence" value="ECO:0007669"/>
    <property type="project" value="UniProtKB-ARBA"/>
</dbReference>
<comment type="subcellular location">
    <subcellularLocation>
        <location evidence="1">Membrane</location>
        <topology evidence="1">Single-pass membrane protein</topology>
    </subcellularLocation>
</comment>
<evidence type="ECO:0000256" key="21">
    <source>
        <dbReference type="SAM" id="Phobius"/>
    </source>
</evidence>
<keyword evidence="25" id="KW-1185">Reference proteome</keyword>
<evidence type="ECO:0000256" key="16">
    <source>
        <dbReference type="ARBA" id="ARBA00023170"/>
    </source>
</evidence>
<dbReference type="Proteomes" id="UP001280121">
    <property type="component" value="Unassembled WGS sequence"/>
</dbReference>
<dbReference type="EMBL" id="JANJYI010000002">
    <property type="protein sequence ID" value="KAK2660034.1"/>
    <property type="molecule type" value="Genomic_DNA"/>
</dbReference>
<dbReference type="GO" id="GO:0016020">
    <property type="term" value="C:membrane"/>
    <property type="evidence" value="ECO:0007669"/>
    <property type="project" value="UniProtKB-SubCell"/>
</dbReference>
<dbReference type="GO" id="GO:0004674">
    <property type="term" value="F:protein serine/threonine kinase activity"/>
    <property type="evidence" value="ECO:0007669"/>
    <property type="project" value="UniProtKB-KW"/>
</dbReference>
<dbReference type="FunFam" id="3.80.10.10:FF:000111">
    <property type="entry name" value="LRR receptor-like serine/threonine-protein kinase ERECTA"/>
    <property type="match status" value="1"/>
</dbReference>
<keyword evidence="15 21" id="KW-0472">Membrane</keyword>
<dbReference type="PANTHER" id="PTHR48056">
    <property type="entry name" value="LRR RECEPTOR-LIKE SERINE/THREONINE-PROTEIN KINASE-RELATED"/>
    <property type="match status" value="1"/>
</dbReference>
<keyword evidence="14 21" id="KW-1133">Transmembrane helix</keyword>
<evidence type="ECO:0000256" key="3">
    <source>
        <dbReference type="ARBA" id="ARBA00009592"/>
    </source>
</evidence>
<keyword evidence="16" id="KW-0675">Receptor</keyword>
<dbReference type="GO" id="GO:0005524">
    <property type="term" value="F:ATP binding"/>
    <property type="evidence" value="ECO:0007669"/>
    <property type="project" value="UniProtKB-UniRule"/>
</dbReference>
<reference evidence="24" key="1">
    <citation type="journal article" date="2023" name="Plant J.">
        <title>Genome sequences and population genomics provide insights into the demographic history, inbreeding, and mutation load of two 'living fossil' tree species of Dipteronia.</title>
        <authorList>
            <person name="Feng Y."/>
            <person name="Comes H.P."/>
            <person name="Chen J."/>
            <person name="Zhu S."/>
            <person name="Lu R."/>
            <person name="Zhang X."/>
            <person name="Li P."/>
            <person name="Qiu J."/>
            <person name="Olsen K.M."/>
            <person name="Qiu Y."/>
        </authorList>
    </citation>
    <scope>NUCLEOTIDE SEQUENCE</scope>
    <source>
        <strain evidence="24">KIB01</strain>
    </source>
</reference>
<dbReference type="SMART" id="SM00220">
    <property type="entry name" value="S_TKc"/>
    <property type="match status" value="2"/>
</dbReference>
<evidence type="ECO:0000256" key="15">
    <source>
        <dbReference type="ARBA" id="ARBA00023136"/>
    </source>
</evidence>
<proteinExistence type="inferred from homology"/>
<protein>
    <recommendedName>
        <fullName evidence="4">non-specific serine/threonine protein kinase</fullName>
        <ecNumber evidence="4">2.7.11.1</ecNumber>
    </recommendedName>
</protein>
<dbReference type="InterPro" id="IPR055414">
    <property type="entry name" value="LRR_R13L4/SHOC2-like"/>
</dbReference>
<dbReference type="GO" id="GO:0001653">
    <property type="term" value="F:peptide receptor activity"/>
    <property type="evidence" value="ECO:0007669"/>
    <property type="project" value="UniProtKB-ARBA"/>
</dbReference>
<comment type="catalytic activity">
    <reaction evidence="19">
        <text>L-seryl-[protein] + ATP = O-phospho-L-seryl-[protein] + ADP + H(+)</text>
        <dbReference type="Rhea" id="RHEA:17989"/>
        <dbReference type="Rhea" id="RHEA-COMP:9863"/>
        <dbReference type="Rhea" id="RHEA-COMP:11604"/>
        <dbReference type="ChEBI" id="CHEBI:15378"/>
        <dbReference type="ChEBI" id="CHEBI:29999"/>
        <dbReference type="ChEBI" id="CHEBI:30616"/>
        <dbReference type="ChEBI" id="CHEBI:83421"/>
        <dbReference type="ChEBI" id="CHEBI:456216"/>
        <dbReference type="EC" id="2.7.11.1"/>
    </reaction>
</comment>
<keyword evidence="9 22" id="KW-0732">Signal</keyword>
<dbReference type="Pfam" id="PF08263">
    <property type="entry name" value="LRRNT_2"/>
    <property type="match status" value="2"/>
</dbReference>
<keyword evidence="13 20" id="KW-0067">ATP-binding</keyword>
<feature type="chain" id="PRO_5042096653" description="non-specific serine/threonine protein kinase" evidence="22">
    <location>
        <begin position="27"/>
        <end position="1993"/>
    </location>
</feature>
<evidence type="ECO:0000256" key="4">
    <source>
        <dbReference type="ARBA" id="ARBA00012513"/>
    </source>
</evidence>
<dbReference type="FunFam" id="3.80.10.10:FF:000413">
    <property type="entry name" value="Inactive leucine-rich repeat receptor-like protein kinase"/>
    <property type="match status" value="1"/>
</dbReference>
<sequence length="1993" mass="221640">MSTANSSLFLFFFFFFSFSIFSCIKSDDLQILLKLKTSLQESNPDVFSSWVSSVNVSNFMGITCNSDGFVKEIELSNQKLTGTLPLDSICQLPYLEKLSFGFNSLYGLVLEDLNNCTKLQYLDLGNNFFTGSFPSIAYLSELRFLYLNHSGVSGVFPWKSFENMTNLVSLSLGDNSFDPTLFPNEVVKLNKLNWLYLANCSLKGVIPSGIGNLTELINLELSDNNLSGELPAGIGNLKKLWQLELYNNLLTGRFPVGFRNLSSLENFDASTNKLEGDLSEVGFLSNLVTLQLFENQLSGEVPAELGKFQKLVNISLYTNSLTGPLPQELGSWAKFDFIDVSENLLTGPIPPSMCKRGTMRGLLMLQNKFTGEIPASYANCVTLERFRVSKNSLTGIVPAGIWGLPKVNIIDIAMNQFEGPITKDIENAKALGQLFAGNNRLSGELPEEITQASSFELIELYNNQLSGKIPASIGELKQLSSLKLQTNRLSGPIPVSLGSCSSLSDLNMAGNSLTGPIPSTLGSLPTLNSLNLSDNELSDEIPRSLASLKLVILDLSENRLTGQIPESLSIEAYNGSFAGNPGLCSQTIGSFKRCSRDSRMSKDIFTLVLCFALGSLILLVSLPICFYLKKREKDHDRSLKEESWDVKSFRELMFSEDEILDSIKQENLIGKGGSGNVYRAALSNGKDFAVKHIWNTDTTTGRRKIKSTTPILGKRSQKSKEYDAEVLTLSSIRHVNVVKLYCSITSEDSSLLVYEYMPNGSLWDRLHSSNKMELDWDTRHEIAVGASKGLEYLHHGYDRPIIHRDVKSSNILLDEFMKPRIADFGLAKIVQANNGGKDSTQVIAGTLGYIAPEYGYTCKVSEKSDVYSFGVVLMELVTGKRPIEPEFGENKDIVNWISSNINSRRSVMSIVDSRIPEVFKEDAIKVLRIAILCTARQPTSRPTMRSVVQMLEEAEPCKLVRINSMDDQKSFRPKLDLSLIIFFQRHTCTSPLPIVEKLSSKKRLTSNFQRKKIHVPSHLIISSSDSKIMSLHQYYYYCIFLYLVLFSVLFNSSHQSMPTNQSQFFTLMKNSLEGDALSDWDIDGGKPFCNFSGIGCNNKGYVDMIDLTGWSLSGKFPSEICSYLPQLRVLRLAENNVHGDFLDSIVNCSFLEELNTSWIYLKATLPDFSRMQSLRILDMSYNLFTGDFPMSVTSLVNLEVLSFNEIPSLKLWQLPTDITRLNKLRRMILMTCSLYGQIPASIGNMTSLIDLELSGNFLTGQIPPEIGLLKNLQQLELYYNYHISGTIPEELGNLTELRDIDMSVNHLTGKIPESIGTLPKLRALQLYNNSLSGEIPSAISGSTTLTILSLYDNFLTGEIPQNLGKSSPMEVLDLSENRLSGPLPTEICNGGKLKYFLVLENMFSGELPPSLANCRTLLRFRVSNNRLEGTIPVGILGLPHVSIIDLGYNNFSSPIANTIGNARNLSELFMQGNRISGFIPPEISGATNLVKIDLSDNILSGPIPSEIGNLKKLNLLILQSNKLNSSIPKSLSSLKSLNVLDLSNNLMTGNIPVSLCELLPNSINFSNNRLSGPIPLSLIKEGLIESFSGNPGLCVTVYVNSSDQNFPLCSNANNRRSRLNSIWAIVVSAVIILIGLLLFLKRRLSIQRAMMEHDETLSSSFFSYDVKSFHRISFDQREILEAMTEKNKVGQGGCGTVYKIELSGGEIVAVKKLWSRRTKDSAPEDQLLLDTGLKTEVDTLGNIRHKNIVKLYCYFSSSDISLLVYEYMPNGNLWDALHEGWTVLDWPTRHKIALGVAQGLAYLHHGLSQPIIHRDIKSTNILLDINYQPKVADFGIAKVLQAKGGRDYTTTVIAGTYGYLAPEYAYSTKATPKCDVYSFGVVLMELITGRKPVETEFGENKNIIYWVSTKVDSKEGLMEVLDNKMSESFRDEMIQVLQIAVRCTSKKPANRPTMNEVVQMLAEADPCRFDSCKYSNKIKESSNPTKIKNPSEL</sequence>
<evidence type="ECO:0000313" key="24">
    <source>
        <dbReference type="EMBL" id="KAK2660034.1"/>
    </source>
</evidence>
<comment type="caution">
    <text evidence="24">The sequence shown here is derived from an EMBL/GenBank/DDBJ whole genome shotgun (WGS) entry which is preliminary data.</text>
</comment>
<evidence type="ECO:0000256" key="1">
    <source>
        <dbReference type="ARBA" id="ARBA00004167"/>
    </source>
</evidence>
<dbReference type="Gene3D" id="3.30.200.20">
    <property type="entry name" value="Phosphorylase Kinase, domain 1"/>
    <property type="match status" value="2"/>
</dbReference>
<dbReference type="PROSITE" id="PS00108">
    <property type="entry name" value="PROTEIN_KINASE_ST"/>
    <property type="match status" value="2"/>
</dbReference>
<comment type="similarity">
    <text evidence="2">Belongs to the protein kinase superfamily. Ser/Thr protein kinase family.</text>
</comment>
<dbReference type="EC" id="2.7.11.1" evidence="4"/>
<accession>A0AAD9XIE5</accession>
<dbReference type="InterPro" id="IPR050647">
    <property type="entry name" value="Plant_LRR-RLKs"/>
</dbReference>
<keyword evidence="7" id="KW-0808">Transferase</keyword>
<dbReference type="Gene3D" id="3.80.10.10">
    <property type="entry name" value="Ribonuclease Inhibitor"/>
    <property type="match status" value="6"/>
</dbReference>
<keyword evidence="5" id="KW-0723">Serine/threonine-protein kinase</keyword>
<keyword evidence="17" id="KW-0325">Glycoprotein</keyword>
<dbReference type="InterPro" id="IPR000719">
    <property type="entry name" value="Prot_kinase_dom"/>
</dbReference>
<feature type="transmembrane region" description="Helical" evidence="21">
    <location>
        <begin position="1621"/>
        <end position="1640"/>
    </location>
</feature>
<feature type="domain" description="Protein kinase" evidence="23">
    <location>
        <begin position="1683"/>
        <end position="1968"/>
    </location>
</feature>
<comment type="similarity">
    <text evidence="3">Belongs to the RLP family.</text>
</comment>
<dbReference type="Pfam" id="PF00560">
    <property type="entry name" value="LRR_1"/>
    <property type="match status" value="10"/>
</dbReference>
<dbReference type="SUPFAM" id="SSF56112">
    <property type="entry name" value="Protein kinase-like (PK-like)"/>
    <property type="match status" value="2"/>
</dbReference>
<dbReference type="SUPFAM" id="SSF52047">
    <property type="entry name" value="RNI-like"/>
    <property type="match status" value="1"/>
</dbReference>
<dbReference type="FunFam" id="1.10.510.10:FF:000276">
    <property type="entry name" value="LRR receptor-like serine/threonine-protein kinase RCH1"/>
    <property type="match status" value="2"/>
</dbReference>
<comment type="catalytic activity">
    <reaction evidence="18">
        <text>L-threonyl-[protein] + ATP = O-phospho-L-threonyl-[protein] + ADP + H(+)</text>
        <dbReference type="Rhea" id="RHEA:46608"/>
        <dbReference type="Rhea" id="RHEA-COMP:11060"/>
        <dbReference type="Rhea" id="RHEA-COMP:11605"/>
        <dbReference type="ChEBI" id="CHEBI:15378"/>
        <dbReference type="ChEBI" id="CHEBI:30013"/>
        <dbReference type="ChEBI" id="CHEBI:30616"/>
        <dbReference type="ChEBI" id="CHEBI:61977"/>
        <dbReference type="ChEBI" id="CHEBI:456216"/>
        <dbReference type="EC" id="2.7.11.1"/>
    </reaction>
</comment>
<evidence type="ECO:0000256" key="9">
    <source>
        <dbReference type="ARBA" id="ARBA00022729"/>
    </source>
</evidence>
<organism evidence="24 25">
    <name type="scientific">Dipteronia dyeriana</name>
    <dbReference type="NCBI Taxonomy" id="168575"/>
    <lineage>
        <taxon>Eukaryota</taxon>
        <taxon>Viridiplantae</taxon>
        <taxon>Streptophyta</taxon>
        <taxon>Embryophyta</taxon>
        <taxon>Tracheophyta</taxon>
        <taxon>Spermatophyta</taxon>
        <taxon>Magnoliopsida</taxon>
        <taxon>eudicotyledons</taxon>
        <taxon>Gunneridae</taxon>
        <taxon>Pentapetalae</taxon>
        <taxon>rosids</taxon>
        <taxon>malvids</taxon>
        <taxon>Sapindales</taxon>
        <taxon>Sapindaceae</taxon>
        <taxon>Hippocastanoideae</taxon>
        <taxon>Acereae</taxon>
        <taxon>Dipteronia</taxon>
    </lineage>
</organism>
<dbReference type="Pfam" id="PF00069">
    <property type="entry name" value="Pkinase"/>
    <property type="match status" value="2"/>
</dbReference>
<feature type="transmembrane region" description="Helical" evidence="21">
    <location>
        <begin position="604"/>
        <end position="628"/>
    </location>
</feature>
<evidence type="ECO:0000256" key="7">
    <source>
        <dbReference type="ARBA" id="ARBA00022679"/>
    </source>
</evidence>
<evidence type="ECO:0000256" key="20">
    <source>
        <dbReference type="PROSITE-ProRule" id="PRU10141"/>
    </source>
</evidence>
<dbReference type="PANTHER" id="PTHR48056:SF81">
    <property type="entry name" value="RECEPTOR PROTEIN-TYROSINE KINASE CEPR1"/>
    <property type="match status" value="1"/>
</dbReference>
<feature type="binding site" evidence="20">
    <location>
        <position position="691"/>
    </location>
    <ligand>
        <name>ATP</name>
        <dbReference type="ChEBI" id="CHEBI:30616"/>
    </ligand>
</feature>
<evidence type="ECO:0000256" key="8">
    <source>
        <dbReference type="ARBA" id="ARBA00022692"/>
    </source>
</evidence>
<dbReference type="PROSITE" id="PS50011">
    <property type="entry name" value="PROTEIN_KINASE_DOM"/>
    <property type="match status" value="2"/>
</dbReference>
<keyword evidence="6" id="KW-0433">Leucine-rich repeat</keyword>
<dbReference type="InterPro" id="IPR001611">
    <property type="entry name" value="Leu-rich_rpt"/>
</dbReference>
<evidence type="ECO:0000313" key="25">
    <source>
        <dbReference type="Proteomes" id="UP001280121"/>
    </source>
</evidence>
<dbReference type="Pfam" id="PF23598">
    <property type="entry name" value="LRR_14"/>
    <property type="match status" value="1"/>
</dbReference>
<evidence type="ECO:0000256" key="11">
    <source>
        <dbReference type="ARBA" id="ARBA00022741"/>
    </source>
</evidence>
<dbReference type="Gene3D" id="1.10.510.10">
    <property type="entry name" value="Transferase(Phosphotransferase) domain 1"/>
    <property type="match status" value="2"/>
</dbReference>
<evidence type="ECO:0000256" key="17">
    <source>
        <dbReference type="ARBA" id="ARBA00023180"/>
    </source>
</evidence>
<dbReference type="InterPro" id="IPR011009">
    <property type="entry name" value="Kinase-like_dom_sf"/>
</dbReference>
<dbReference type="FunFam" id="3.80.10.10:FF:000330">
    <property type="entry name" value="Receptor protein-tyrosine kinase CEPR1"/>
    <property type="match status" value="1"/>
</dbReference>
<dbReference type="InterPro" id="IPR017441">
    <property type="entry name" value="Protein_kinase_ATP_BS"/>
</dbReference>
<dbReference type="InterPro" id="IPR013210">
    <property type="entry name" value="LRR_N_plant-typ"/>
</dbReference>
<dbReference type="FunFam" id="3.80.10.10:FF:000515">
    <property type="entry name" value="Leucine-rich repeat receptor-like protein kinase"/>
    <property type="match status" value="1"/>
</dbReference>
<evidence type="ECO:0000256" key="18">
    <source>
        <dbReference type="ARBA" id="ARBA00047899"/>
    </source>
</evidence>
<evidence type="ECO:0000256" key="13">
    <source>
        <dbReference type="ARBA" id="ARBA00022840"/>
    </source>
</evidence>
<dbReference type="InterPro" id="IPR032675">
    <property type="entry name" value="LRR_dom_sf"/>
</dbReference>
<feature type="signal peptide" evidence="22">
    <location>
        <begin position="1"/>
        <end position="26"/>
    </location>
</feature>
<dbReference type="FunFam" id="3.30.200.20:FF:000540">
    <property type="entry name" value="Receptor-like protein kinase HAIKU2"/>
    <property type="match status" value="1"/>
</dbReference>
<keyword evidence="10" id="KW-0677">Repeat</keyword>
<evidence type="ECO:0000259" key="23">
    <source>
        <dbReference type="PROSITE" id="PS50011"/>
    </source>
</evidence>
<keyword evidence="11 20" id="KW-0547">Nucleotide-binding</keyword>
<evidence type="ECO:0000256" key="10">
    <source>
        <dbReference type="ARBA" id="ARBA00022737"/>
    </source>
</evidence>
<evidence type="ECO:0000256" key="6">
    <source>
        <dbReference type="ARBA" id="ARBA00022614"/>
    </source>
</evidence>
<keyword evidence="12" id="KW-0418">Kinase</keyword>
<feature type="domain" description="Protein kinase" evidence="23">
    <location>
        <begin position="663"/>
        <end position="955"/>
    </location>
</feature>
<evidence type="ECO:0000256" key="5">
    <source>
        <dbReference type="ARBA" id="ARBA00022527"/>
    </source>
</evidence>
<evidence type="ECO:0000256" key="19">
    <source>
        <dbReference type="ARBA" id="ARBA00048679"/>
    </source>
</evidence>
<dbReference type="FunFam" id="3.80.10.10:FF:000905">
    <property type="entry name" value="Receptor-like protein kinase 7"/>
    <property type="match status" value="1"/>
</dbReference>
<keyword evidence="8 21" id="KW-0812">Transmembrane</keyword>
<gene>
    <name evidence="24" type="ORF">Ddye_006567</name>
</gene>
<evidence type="ECO:0000256" key="22">
    <source>
        <dbReference type="SAM" id="SignalP"/>
    </source>
</evidence>
<feature type="transmembrane region" description="Helical" evidence="21">
    <location>
        <begin position="1034"/>
        <end position="1052"/>
    </location>
</feature>
<dbReference type="InterPro" id="IPR003591">
    <property type="entry name" value="Leu-rich_rpt_typical-subtyp"/>
</dbReference>
<dbReference type="InterPro" id="IPR008271">
    <property type="entry name" value="Ser/Thr_kinase_AS"/>
</dbReference>
<evidence type="ECO:0000256" key="14">
    <source>
        <dbReference type="ARBA" id="ARBA00022989"/>
    </source>
</evidence>
<name>A0AAD9XIE5_9ROSI</name>
<dbReference type="FunFam" id="3.30.200.20:FF:000530">
    <property type="entry name" value="receptor protein-tyrosine kinase CEPR1"/>
    <property type="match status" value="1"/>
</dbReference>
<dbReference type="SMART" id="SM00369">
    <property type="entry name" value="LRR_TYP"/>
    <property type="match status" value="9"/>
</dbReference>
<evidence type="ECO:0000256" key="2">
    <source>
        <dbReference type="ARBA" id="ARBA00008684"/>
    </source>
</evidence>
<dbReference type="GO" id="GO:0033612">
    <property type="term" value="F:receptor serine/threonine kinase binding"/>
    <property type="evidence" value="ECO:0007669"/>
    <property type="project" value="TreeGrafter"/>
</dbReference>
<dbReference type="SUPFAM" id="SSF52058">
    <property type="entry name" value="L domain-like"/>
    <property type="match status" value="4"/>
</dbReference>